<evidence type="ECO:0000256" key="2">
    <source>
        <dbReference type="ARBA" id="ARBA00022840"/>
    </source>
</evidence>
<proteinExistence type="predicted"/>
<dbReference type="SUPFAM" id="SSF56112">
    <property type="entry name" value="Protein kinase-like (PK-like)"/>
    <property type="match status" value="1"/>
</dbReference>
<dbReference type="AlphaFoldDB" id="A0A183V7X8"/>
<dbReference type="GO" id="GO:0005524">
    <property type="term" value="F:ATP binding"/>
    <property type="evidence" value="ECO:0007669"/>
    <property type="project" value="UniProtKB-KW"/>
</dbReference>
<feature type="domain" description="Protein kinase" evidence="3">
    <location>
        <begin position="111"/>
        <end position="377"/>
    </location>
</feature>
<dbReference type="EMBL" id="UYWY01023941">
    <property type="protein sequence ID" value="VDM48169.1"/>
    <property type="molecule type" value="Genomic_DNA"/>
</dbReference>
<name>A0A183V7X8_TOXCA</name>
<evidence type="ECO:0000256" key="1">
    <source>
        <dbReference type="ARBA" id="ARBA00022741"/>
    </source>
</evidence>
<evidence type="ECO:0000313" key="4">
    <source>
        <dbReference type="EMBL" id="VDM48169.1"/>
    </source>
</evidence>
<dbReference type="InterPro" id="IPR001245">
    <property type="entry name" value="Ser-Thr/Tyr_kinase_cat_dom"/>
</dbReference>
<protein>
    <submittedName>
        <fullName evidence="6">Protein kinase domain-containing protein</fullName>
    </submittedName>
</protein>
<dbReference type="Pfam" id="PF07714">
    <property type="entry name" value="PK_Tyr_Ser-Thr"/>
    <property type="match status" value="1"/>
</dbReference>
<reference evidence="6" key="1">
    <citation type="submission" date="2016-06" db="UniProtKB">
        <authorList>
            <consortium name="WormBaseParasite"/>
        </authorList>
    </citation>
    <scope>IDENTIFICATION</scope>
</reference>
<dbReference type="InterPro" id="IPR050198">
    <property type="entry name" value="Non-receptor_tyrosine_kinases"/>
</dbReference>
<dbReference type="InterPro" id="IPR011009">
    <property type="entry name" value="Kinase-like_dom_sf"/>
</dbReference>
<dbReference type="Proteomes" id="UP000050794">
    <property type="component" value="Unassembled WGS sequence"/>
</dbReference>
<dbReference type="WBParaSite" id="TCNE_0001684901-mRNA-1">
    <property type="protein sequence ID" value="TCNE_0001684901-mRNA-1"/>
    <property type="gene ID" value="TCNE_0001684901"/>
</dbReference>
<dbReference type="PRINTS" id="PR00109">
    <property type="entry name" value="TYRKINASE"/>
</dbReference>
<keyword evidence="1" id="KW-0547">Nucleotide-binding</keyword>
<keyword evidence="5" id="KW-1185">Reference proteome</keyword>
<dbReference type="PANTHER" id="PTHR24418">
    <property type="entry name" value="TYROSINE-PROTEIN KINASE"/>
    <property type="match status" value="1"/>
</dbReference>
<evidence type="ECO:0000259" key="3">
    <source>
        <dbReference type="PROSITE" id="PS50011"/>
    </source>
</evidence>
<gene>
    <name evidence="4" type="ORF">TCNE_LOCUS16848</name>
</gene>
<reference evidence="4 5" key="2">
    <citation type="submission" date="2018-11" db="EMBL/GenBank/DDBJ databases">
        <authorList>
            <consortium name="Pathogen Informatics"/>
        </authorList>
    </citation>
    <scope>NUCLEOTIDE SEQUENCE [LARGE SCALE GENOMIC DNA]</scope>
</reference>
<dbReference type="PROSITE" id="PS50011">
    <property type="entry name" value="PROTEIN_KINASE_DOM"/>
    <property type="match status" value="1"/>
</dbReference>
<dbReference type="GO" id="GO:0004672">
    <property type="term" value="F:protein kinase activity"/>
    <property type="evidence" value="ECO:0007669"/>
    <property type="project" value="InterPro"/>
</dbReference>
<evidence type="ECO:0000313" key="6">
    <source>
        <dbReference type="WBParaSite" id="TCNE_0001684901-mRNA-1"/>
    </source>
</evidence>
<organism evidence="5 6">
    <name type="scientific">Toxocara canis</name>
    <name type="common">Canine roundworm</name>
    <dbReference type="NCBI Taxonomy" id="6265"/>
    <lineage>
        <taxon>Eukaryota</taxon>
        <taxon>Metazoa</taxon>
        <taxon>Ecdysozoa</taxon>
        <taxon>Nematoda</taxon>
        <taxon>Chromadorea</taxon>
        <taxon>Rhabditida</taxon>
        <taxon>Spirurina</taxon>
        <taxon>Ascaridomorpha</taxon>
        <taxon>Ascaridoidea</taxon>
        <taxon>Toxocaridae</taxon>
        <taxon>Toxocara</taxon>
    </lineage>
</organism>
<dbReference type="Gene3D" id="1.10.510.10">
    <property type="entry name" value="Transferase(Phosphotransferase) domain 1"/>
    <property type="match status" value="1"/>
</dbReference>
<evidence type="ECO:0000313" key="5">
    <source>
        <dbReference type="Proteomes" id="UP000050794"/>
    </source>
</evidence>
<dbReference type="InterPro" id="IPR000719">
    <property type="entry name" value="Prot_kinase_dom"/>
</dbReference>
<accession>A0A183V7X8</accession>
<sequence length="392" mass="44282">MLLPPIAMEETAELLRTGKRDVAKSSDFHVLGLRFSTNVLINIIRHVLIHYRRGDGGSSQWLIHENQIYASLNELVELHMKLAEPVIPEIKTSILLQGIGRQPWEVHNDSVTVEKIVERFSGGFVSEGRISVDGASRAVIVKGVDVPVSNSGIIETKEEIRAIANAARILSEFEHTNVLKAYGVAMLREPVLFITETFANASTLYLTLRKRRGDIPDMEKLENMCLACARAIEYIHSKKCIHRCIAARSVLYTEEKLAKLCEFGLARTGDAYILKKSLRVPLKWTAPESLAACLYTTKSDVFSFSILLFEVFTEGKEPYKGMSSAEVKRMVACGSRMDKPKRCPEEIYALMKSCWEQNPDDRCTMTDVSVRLGSDRFCSHRANRYELKRKLH</sequence>
<keyword evidence="2" id="KW-0067">ATP-binding</keyword>